<dbReference type="PANTHER" id="PTHR13593">
    <property type="match status" value="1"/>
</dbReference>
<dbReference type="EMBL" id="NAJL01000025">
    <property type="protein sequence ID" value="TKA27014.1"/>
    <property type="molecule type" value="Genomic_DNA"/>
</dbReference>
<evidence type="ECO:0000313" key="1">
    <source>
        <dbReference type="EMBL" id="TKA27014.1"/>
    </source>
</evidence>
<keyword evidence="2" id="KW-1185">Reference proteome</keyword>
<dbReference type="Proteomes" id="UP000308549">
    <property type="component" value="Unassembled WGS sequence"/>
</dbReference>
<dbReference type="AlphaFoldDB" id="A0A4U0TXE9"/>
<proteinExistence type="predicted"/>
<name>A0A4U0TXE9_9PEZI</name>
<evidence type="ECO:0008006" key="3">
    <source>
        <dbReference type="Google" id="ProtNLM"/>
    </source>
</evidence>
<dbReference type="SUPFAM" id="SSF51695">
    <property type="entry name" value="PLC-like phosphodiesterases"/>
    <property type="match status" value="1"/>
</dbReference>
<reference evidence="1 2" key="1">
    <citation type="submission" date="2017-03" db="EMBL/GenBank/DDBJ databases">
        <title>Genomes of endolithic fungi from Antarctica.</title>
        <authorList>
            <person name="Coleine C."/>
            <person name="Masonjones S."/>
            <person name="Stajich J.E."/>
        </authorList>
    </citation>
    <scope>NUCLEOTIDE SEQUENCE [LARGE SCALE GENOMIC DNA]</scope>
    <source>
        <strain evidence="1 2">CCFEE 6315</strain>
    </source>
</reference>
<dbReference type="InterPro" id="IPR017946">
    <property type="entry name" value="PLC-like_Pdiesterase_TIM-brl"/>
</dbReference>
<dbReference type="GO" id="GO:0008081">
    <property type="term" value="F:phosphoric diester hydrolase activity"/>
    <property type="evidence" value="ECO:0007669"/>
    <property type="project" value="InterPro"/>
</dbReference>
<organism evidence="1 2">
    <name type="scientific">Salinomyces thailandicus</name>
    <dbReference type="NCBI Taxonomy" id="706561"/>
    <lineage>
        <taxon>Eukaryota</taxon>
        <taxon>Fungi</taxon>
        <taxon>Dikarya</taxon>
        <taxon>Ascomycota</taxon>
        <taxon>Pezizomycotina</taxon>
        <taxon>Dothideomycetes</taxon>
        <taxon>Dothideomycetidae</taxon>
        <taxon>Mycosphaerellales</taxon>
        <taxon>Teratosphaeriaceae</taxon>
        <taxon>Salinomyces</taxon>
    </lineage>
</organism>
<dbReference type="GO" id="GO:0006629">
    <property type="term" value="P:lipid metabolic process"/>
    <property type="evidence" value="ECO:0007669"/>
    <property type="project" value="InterPro"/>
</dbReference>
<dbReference type="OrthoDB" id="1046782at2759"/>
<sequence>MLLRRLPSSTLGRVILWAGMIMLTLFTLAALTGIARPSLALPGVHGKENAIHHNTSSSSLLAELALGKVLSDASPVFGNYIDLQTHTSEWMKAYPDTTLLAHMNLPGTHDAATWNYSLATQRSLDHVTNLVNDVEFDPAAYRCQTRSLNRMLDDGIRVFDLRYAYDVTNSSLVFWHSMALQSETATVDDVMYGFYHWLDQHPSEVVLLSFQYQGSTAPYATNSEGVQRLLFETLKSPAAKRYIQQETGTLGTLGESRGKIVLLKRFDLDKLPDTYGAAFPGLHFSPTNWTDNGDDITLVLNETTGLTAYIEDYYQPQTPFSSTAQENIRWKVNATEAHLRKAATMHPDSLFWTFASSTNLLNKHPITPEIQALGNGSLTPEGGVNEQLVPFLREMQGHRLGIVMFDFYETPHELLPLFLSLLPPSRIGSYSS</sequence>
<accession>A0A4U0TXE9</accession>
<dbReference type="InterPro" id="IPR051057">
    <property type="entry name" value="PI-PLC_domain"/>
</dbReference>
<evidence type="ECO:0000313" key="2">
    <source>
        <dbReference type="Proteomes" id="UP000308549"/>
    </source>
</evidence>
<comment type="caution">
    <text evidence="1">The sequence shown here is derived from an EMBL/GenBank/DDBJ whole genome shotgun (WGS) entry which is preliminary data.</text>
</comment>
<dbReference type="Gene3D" id="3.20.20.190">
    <property type="entry name" value="Phosphatidylinositol (PI) phosphodiesterase"/>
    <property type="match status" value="1"/>
</dbReference>
<dbReference type="PANTHER" id="PTHR13593:SF116">
    <property type="entry name" value="PLC-LIKE PHOSPHODIESTERASE"/>
    <property type="match status" value="1"/>
</dbReference>
<dbReference type="PROSITE" id="PS50007">
    <property type="entry name" value="PIPLC_X_DOMAIN"/>
    <property type="match status" value="1"/>
</dbReference>
<protein>
    <recommendedName>
        <fullName evidence="3">Phosphatidylinositol-specific phospholipase C X domain-containing protein</fullName>
    </recommendedName>
</protein>
<gene>
    <name evidence="1" type="ORF">B0A50_05205</name>
</gene>